<gene>
    <name evidence="1" type="ORF">SNE40_019221</name>
</gene>
<accession>A0AAN8JA68</accession>
<keyword evidence="2" id="KW-1185">Reference proteome</keyword>
<protein>
    <submittedName>
        <fullName evidence="1">Uncharacterized protein</fullName>
    </submittedName>
</protein>
<dbReference type="AlphaFoldDB" id="A0AAN8JA68"/>
<organism evidence="1 2">
    <name type="scientific">Patella caerulea</name>
    <name type="common">Rayed Mediterranean limpet</name>
    <dbReference type="NCBI Taxonomy" id="87958"/>
    <lineage>
        <taxon>Eukaryota</taxon>
        <taxon>Metazoa</taxon>
        <taxon>Spiralia</taxon>
        <taxon>Lophotrochozoa</taxon>
        <taxon>Mollusca</taxon>
        <taxon>Gastropoda</taxon>
        <taxon>Patellogastropoda</taxon>
        <taxon>Patelloidea</taxon>
        <taxon>Patellidae</taxon>
        <taxon>Patella</taxon>
    </lineage>
</organism>
<evidence type="ECO:0000313" key="2">
    <source>
        <dbReference type="Proteomes" id="UP001347796"/>
    </source>
</evidence>
<dbReference type="Proteomes" id="UP001347796">
    <property type="component" value="Unassembled WGS sequence"/>
</dbReference>
<name>A0AAN8JA68_PATCE</name>
<sequence length="52" mass="5839">MALWVDNIGWKVEEGRINIYVGGQQPNQKKSVGSNILNSHVDIHGNKLLGYF</sequence>
<proteinExistence type="predicted"/>
<comment type="caution">
    <text evidence="1">The sequence shown here is derived from an EMBL/GenBank/DDBJ whole genome shotgun (WGS) entry which is preliminary data.</text>
</comment>
<reference evidence="1 2" key="1">
    <citation type="submission" date="2024-01" db="EMBL/GenBank/DDBJ databases">
        <title>The genome of the rayed Mediterranean limpet Patella caerulea (Linnaeus, 1758).</title>
        <authorList>
            <person name="Anh-Thu Weber A."/>
            <person name="Halstead-Nussloch G."/>
        </authorList>
    </citation>
    <scope>NUCLEOTIDE SEQUENCE [LARGE SCALE GENOMIC DNA]</scope>
    <source>
        <strain evidence="1">AATW-2023a</strain>
        <tissue evidence="1">Whole specimen</tissue>
    </source>
</reference>
<dbReference type="EMBL" id="JAZGQO010000014">
    <property type="protein sequence ID" value="KAK6170943.1"/>
    <property type="molecule type" value="Genomic_DNA"/>
</dbReference>
<evidence type="ECO:0000313" key="1">
    <source>
        <dbReference type="EMBL" id="KAK6170943.1"/>
    </source>
</evidence>